<name>A0A7S4FQ41_9EUGL</name>
<gene>
    <name evidence="2" type="ORF">EGYM00163_LOCUS19759</name>
</gene>
<evidence type="ECO:0000313" key="2">
    <source>
        <dbReference type="EMBL" id="CAE0808628.1"/>
    </source>
</evidence>
<sequence>MEQMPPKHSSRPAPVKVAGAHVEGSNASPDAEAAPQLPASAVGGTTPSSPPLASTAQSPLAHGASCLRSSSAKFLPIAFDGSSEPLRTWLEGTPVASPPKRTEKDCRSRVMALDPLKSFTESKPVPQAKQGSKVLRFRVSKGTNVVVPSNNSSLCRLQGSASSPELPTESLLCRAAPLGQRTTDV</sequence>
<reference evidence="2" key="1">
    <citation type="submission" date="2021-01" db="EMBL/GenBank/DDBJ databases">
        <authorList>
            <person name="Corre E."/>
            <person name="Pelletier E."/>
            <person name="Niang G."/>
            <person name="Scheremetjew M."/>
            <person name="Finn R."/>
            <person name="Kale V."/>
            <person name="Holt S."/>
            <person name="Cochrane G."/>
            <person name="Meng A."/>
            <person name="Brown T."/>
            <person name="Cohen L."/>
        </authorList>
    </citation>
    <scope>NUCLEOTIDE SEQUENCE</scope>
    <source>
        <strain evidence="2">CCMP1594</strain>
    </source>
</reference>
<dbReference type="EMBL" id="HBJA01055808">
    <property type="protein sequence ID" value="CAE0808628.1"/>
    <property type="molecule type" value="Transcribed_RNA"/>
</dbReference>
<organism evidence="2">
    <name type="scientific">Eutreptiella gymnastica</name>
    <dbReference type="NCBI Taxonomy" id="73025"/>
    <lineage>
        <taxon>Eukaryota</taxon>
        <taxon>Discoba</taxon>
        <taxon>Euglenozoa</taxon>
        <taxon>Euglenida</taxon>
        <taxon>Spirocuta</taxon>
        <taxon>Euglenophyceae</taxon>
        <taxon>Eutreptiales</taxon>
        <taxon>Eutreptiaceae</taxon>
        <taxon>Eutreptiella</taxon>
    </lineage>
</organism>
<accession>A0A7S4FQ41</accession>
<proteinExistence type="predicted"/>
<dbReference type="AlphaFoldDB" id="A0A7S4FQ41"/>
<feature type="compositionally biased region" description="Polar residues" evidence="1">
    <location>
        <begin position="43"/>
        <end position="58"/>
    </location>
</feature>
<feature type="region of interest" description="Disordered" evidence="1">
    <location>
        <begin position="1"/>
        <end position="62"/>
    </location>
</feature>
<evidence type="ECO:0000256" key="1">
    <source>
        <dbReference type="SAM" id="MobiDB-lite"/>
    </source>
</evidence>
<protein>
    <submittedName>
        <fullName evidence="2">Uncharacterized protein</fullName>
    </submittedName>
</protein>